<feature type="domain" description="CPAF-like PDZ" evidence="3">
    <location>
        <begin position="147"/>
        <end position="262"/>
    </location>
</feature>
<dbReference type="PANTHER" id="PTHR37049:SF4">
    <property type="entry name" value="RHODANESE DOMAIN-CONTAINING PROTEIN"/>
    <property type="match status" value="1"/>
</dbReference>
<keyword evidence="2" id="KW-0732">Signal</keyword>
<comment type="caution">
    <text evidence="4">The sequence shown here is derived from an EMBL/GenBank/DDBJ whole genome shotgun (WGS) entry which is preliminary data.</text>
</comment>
<organism evidence="4 5">
    <name type="scientific">Neonectria punicea</name>
    <dbReference type="NCBI Taxonomy" id="979145"/>
    <lineage>
        <taxon>Eukaryota</taxon>
        <taxon>Fungi</taxon>
        <taxon>Dikarya</taxon>
        <taxon>Ascomycota</taxon>
        <taxon>Pezizomycotina</taxon>
        <taxon>Sordariomycetes</taxon>
        <taxon>Hypocreomycetidae</taxon>
        <taxon>Hypocreales</taxon>
        <taxon>Nectriaceae</taxon>
        <taxon>Neonectria</taxon>
    </lineage>
</organism>
<evidence type="ECO:0000313" key="4">
    <source>
        <dbReference type="EMBL" id="KAK7422685.1"/>
    </source>
</evidence>
<dbReference type="InterPro" id="IPR056186">
    <property type="entry name" value="PDZ_CPAF-rel"/>
</dbReference>
<dbReference type="Gene3D" id="3.90.226.10">
    <property type="entry name" value="2-enoyl-CoA Hydratase, Chain A, domain 1"/>
    <property type="match status" value="1"/>
</dbReference>
<feature type="region of interest" description="Disordered" evidence="1">
    <location>
        <begin position="669"/>
        <end position="703"/>
    </location>
</feature>
<accession>A0ABR1HN85</accession>
<sequence>MLPLLSLLSLGLPLVAASSSSEPCALVTEKISEYQKLNSAVPDIYVDGKLAEECLQSMPFYPKLADEFLEELGKYVEWQSTLEVLKNPPDTYASEATDILGGLEKIRKTDYSSQWEFDQAIDALFSTANDGHFYINLCSFSAFTFVRANLALVSVSTNGVEAPKLYTYADSMYLNDTKVKVSPVESINGQDPSSYLEKIANTKSSQDPDARYNQVFYSIPGISLGNAVGAFSEDAVYPGSNITTIEFRNGSTAEFRTVARLKDVKFEAKDGKDVFQMYCTPKTSPDSSETSGESNESESTVNPPLESGPPGYPEPLIRDPYSQMNGYALDDDTVVMYIPSFNGEGKPDNHSLIFANYATEIVSRAVADGRTKLIIDVSGNGGGNIVRAFDLFKLFFPSELPYSATRFRRHEASEGIVKVLSVVNDTVAYQNVPMGYSIQVTPDQQDDFESYEEFLGDTTQLGVKVSSLYANFNYTEMSGGSDEAPIRGYAGRPLNKTQPFKAENILIIGDGVCASTCTTFVNLMTNVGGVRALPFGGHPNGKPMQIMGGVRGAQSMSFAGIAGYVANVGSVFREMPEELDFIPKEDIERFVAAAPQPLEKFPIAFGGGNVNLRNAYQEGDDDLPLQFQYQAADCRLYYTVENIFHPETTWKSAKQAIWGNGTCIKGSTGGVGSLEDREKKAKKNETEGGNGGEESGEGEKDVPENGAATVAVGWSMFVAVIAGVMTFL</sequence>
<dbReference type="InterPro" id="IPR052766">
    <property type="entry name" value="S41A_metabolite_peptidase"/>
</dbReference>
<reference evidence="4 5" key="1">
    <citation type="journal article" date="2025" name="Microbiol. Resour. Announc.">
        <title>Draft genome sequences for Neonectria magnoliae and Neonectria punicea, canker pathogens of Liriodendron tulipifera and Acer saccharum in West Virginia.</title>
        <authorList>
            <person name="Petronek H.M."/>
            <person name="Kasson M.T."/>
            <person name="Metheny A.M."/>
            <person name="Stauder C.M."/>
            <person name="Lovett B."/>
            <person name="Lynch S.C."/>
            <person name="Garnas J.R."/>
            <person name="Kasson L.R."/>
            <person name="Stajich J.E."/>
        </authorList>
    </citation>
    <scope>NUCLEOTIDE SEQUENCE [LARGE SCALE GENOMIC DNA]</scope>
    <source>
        <strain evidence="4 5">NRRL 64653</strain>
    </source>
</reference>
<dbReference type="SUPFAM" id="SSF52096">
    <property type="entry name" value="ClpP/crotonase"/>
    <property type="match status" value="1"/>
</dbReference>
<feature type="compositionally biased region" description="Basic and acidic residues" evidence="1">
    <location>
        <begin position="674"/>
        <end position="686"/>
    </location>
</feature>
<gene>
    <name evidence="4" type="ORF">QQX98_001473</name>
</gene>
<feature type="compositionally biased region" description="Low complexity" evidence="1">
    <location>
        <begin position="287"/>
        <end position="299"/>
    </location>
</feature>
<dbReference type="PANTHER" id="PTHR37049">
    <property type="entry name" value="PEPTIDASE S41 FAMILY PROTEIN"/>
    <property type="match status" value="1"/>
</dbReference>
<evidence type="ECO:0000259" key="3">
    <source>
        <dbReference type="Pfam" id="PF23658"/>
    </source>
</evidence>
<evidence type="ECO:0000256" key="2">
    <source>
        <dbReference type="SAM" id="SignalP"/>
    </source>
</evidence>
<dbReference type="Pfam" id="PF23658">
    <property type="entry name" value="PDZ_CPAF_rel"/>
    <property type="match status" value="1"/>
</dbReference>
<evidence type="ECO:0000256" key="1">
    <source>
        <dbReference type="SAM" id="MobiDB-lite"/>
    </source>
</evidence>
<feature type="region of interest" description="Disordered" evidence="1">
    <location>
        <begin position="277"/>
        <end position="316"/>
    </location>
</feature>
<feature type="chain" id="PRO_5045677746" description="CPAF-like PDZ domain-containing protein" evidence="2">
    <location>
        <begin position="18"/>
        <end position="728"/>
    </location>
</feature>
<dbReference type="InterPro" id="IPR029045">
    <property type="entry name" value="ClpP/crotonase-like_dom_sf"/>
</dbReference>
<protein>
    <recommendedName>
        <fullName evidence="3">CPAF-like PDZ domain-containing protein</fullName>
    </recommendedName>
</protein>
<evidence type="ECO:0000313" key="5">
    <source>
        <dbReference type="Proteomes" id="UP001498476"/>
    </source>
</evidence>
<dbReference type="EMBL" id="JAZAVJ010000014">
    <property type="protein sequence ID" value="KAK7422685.1"/>
    <property type="molecule type" value="Genomic_DNA"/>
</dbReference>
<proteinExistence type="predicted"/>
<name>A0ABR1HN85_9HYPO</name>
<keyword evidence="5" id="KW-1185">Reference proteome</keyword>
<feature type="signal peptide" evidence="2">
    <location>
        <begin position="1"/>
        <end position="17"/>
    </location>
</feature>
<dbReference type="Proteomes" id="UP001498476">
    <property type="component" value="Unassembled WGS sequence"/>
</dbReference>